<feature type="region of interest" description="Disordered" evidence="1">
    <location>
        <begin position="84"/>
        <end position="121"/>
    </location>
</feature>
<keyword evidence="3" id="KW-1185">Reference proteome</keyword>
<sequence length="121" mass="13779">MIAVFLDLVKTSCKLLFFEANISKFTLIRLTFDFKNNTKTIWGEPPNFKQWSDDDEDIWTGTSSPRFLGTPFRVNLTLDGFKMPQRGRGGLEVRSRPWGQRVPGSKPDSTEDPPCVRPVAN</sequence>
<organism evidence="2 3">
    <name type="scientific">Araneus ventricosus</name>
    <name type="common">Orbweaver spider</name>
    <name type="synonym">Epeira ventricosa</name>
    <dbReference type="NCBI Taxonomy" id="182803"/>
    <lineage>
        <taxon>Eukaryota</taxon>
        <taxon>Metazoa</taxon>
        <taxon>Ecdysozoa</taxon>
        <taxon>Arthropoda</taxon>
        <taxon>Chelicerata</taxon>
        <taxon>Arachnida</taxon>
        <taxon>Araneae</taxon>
        <taxon>Araneomorphae</taxon>
        <taxon>Entelegynae</taxon>
        <taxon>Araneoidea</taxon>
        <taxon>Araneidae</taxon>
        <taxon>Araneus</taxon>
    </lineage>
</organism>
<protein>
    <submittedName>
        <fullName evidence="2">Uncharacterized protein</fullName>
    </submittedName>
</protein>
<comment type="caution">
    <text evidence="2">The sequence shown here is derived from an EMBL/GenBank/DDBJ whole genome shotgun (WGS) entry which is preliminary data.</text>
</comment>
<evidence type="ECO:0000313" key="3">
    <source>
        <dbReference type="Proteomes" id="UP000499080"/>
    </source>
</evidence>
<reference evidence="2 3" key="1">
    <citation type="journal article" date="2019" name="Sci. Rep.">
        <title>Orb-weaving spider Araneus ventricosus genome elucidates the spidroin gene catalogue.</title>
        <authorList>
            <person name="Kono N."/>
            <person name="Nakamura H."/>
            <person name="Ohtoshi R."/>
            <person name="Moran D.A.P."/>
            <person name="Shinohara A."/>
            <person name="Yoshida Y."/>
            <person name="Fujiwara M."/>
            <person name="Mori M."/>
            <person name="Tomita M."/>
            <person name="Arakawa K."/>
        </authorList>
    </citation>
    <scope>NUCLEOTIDE SEQUENCE [LARGE SCALE GENOMIC DNA]</scope>
</reference>
<evidence type="ECO:0000256" key="1">
    <source>
        <dbReference type="SAM" id="MobiDB-lite"/>
    </source>
</evidence>
<accession>A0A4Y2A4Y4</accession>
<name>A0A4Y2A4Y4_ARAVE</name>
<gene>
    <name evidence="2" type="ORF">AVEN_243715_1</name>
</gene>
<dbReference type="Proteomes" id="UP000499080">
    <property type="component" value="Unassembled WGS sequence"/>
</dbReference>
<evidence type="ECO:0000313" key="2">
    <source>
        <dbReference type="EMBL" id="GBL74872.1"/>
    </source>
</evidence>
<proteinExistence type="predicted"/>
<dbReference type="AlphaFoldDB" id="A0A4Y2A4Y4"/>
<dbReference type="EMBL" id="BGPR01000006">
    <property type="protein sequence ID" value="GBL74872.1"/>
    <property type="molecule type" value="Genomic_DNA"/>
</dbReference>